<proteinExistence type="predicted"/>
<dbReference type="PANTHER" id="PTHR40265:SF1">
    <property type="entry name" value="GLYOXALASE-LIKE DOMAIN-CONTAINING PROTEIN"/>
    <property type="match status" value="1"/>
</dbReference>
<dbReference type="Pfam" id="PF13468">
    <property type="entry name" value="Glyoxalase_3"/>
    <property type="match status" value="1"/>
</dbReference>
<dbReference type="PANTHER" id="PTHR40265">
    <property type="entry name" value="BLL2707 PROTEIN"/>
    <property type="match status" value="1"/>
</dbReference>
<dbReference type="SUPFAM" id="SSF54593">
    <property type="entry name" value="Glyoxalase/Bleomycin resistance protein/Dihydroxybiphenyl dioxygenase"/>
    <property type="match status" value="1"/>
</dbReference>
<reference evidence="2" key="1">
    <citation type="submission" date="2022-05" db="EMBL/GenBank/DDBJ databases">
        <authorList>
            <person name="Pankratov T."/>
        </authorList>
    </citation>
    <scope>NUCLEOTIDE SEQUENCE</scope>
    <source>
        <strain evidence="2">BP6-180914</strain>
    </source>
</reference>
<sequence>MTRALDHLVLCSRDLSRLAETYRRFGFTVGRRNTHPWGTVNHIVQFDGIFLELLGFADDYVPVATDDPAAPFAGFLEKAADGIAMLVLRSDDAARDAQSFCKDGIGQGRLLPFSRSAQGADGSDRTVAFTLAFAALPTLPEVGAFTCQQHRPENFWSREAQRHANGATGVASVTIVAERPSDHAEDLARFTAPSSVSSSGGGLEVQLQNSRLEVVARAEWPSRGGIEMPDTRGAFMAGLTVRVRDLSVVAAILTDTATPHHAQTDRLVIKPDIGGGGFISFVQVAG</sequence>
<comment type="caution">
    <text evidence="2">The sequence shown here is derived from an EMBL/GenBank/DDBJ whole genome shotgun (WGS) entry which is preliminary data.</text>
</comment>
<dbReference type="AlphaFoldDB" id="A0AA42CQ53"/>
<dbReference type="RefSeq" id="WP_282587479.1">
    <property type="nucleotide sequence ID" value="NZ_JAMOIM010000021.1"/>
</dbReference>
<dbReference type="Proteomes" id="UP001165667">
    <property type="component" value="Unassembled WGS sequence"/>
</dbReference>
<evidence type="ECO:0000313" key="2">
    <source>
        <dbReference type="EMBL" id="MCW6511102.1"/>
    </source>
</evidence>
<organism evidence="2 3">
    <name type="scientific">Lichenifustis flavocetrariae</name>
    <dbReference type="NCBI Taxonomy" id="2949735"/>
    <lineage>
        <taxon>Bacteria</taxon>
        <taxon>Pseudomonadati</taxon>
        <taxon>Pseudomonadota</taxon>
        <taxon>Alphaproteobacteria</taxon>
        <taxon>Hyphomicrobiales</taxon>
        <taxon>Lichenihabitantaceae</taxon>
        <taxon>Lichenifustis</taxon>
    </lineage>
</organism>
<protein>
    <submittedName>
        <fullName evidence="2">VOC family protein</fullName>
    </submittedName>
</protein>
<feature type="domain" description="Glyoxalase-like" evidence="1">
    <location>
        <begin position="5"/>
        <end position="189"/>
    </location>
</feature>
<gene>
    <name evidence="2" type="ORF">M8523_24135</name>
</gene>
<dbReference type="InterPro" id="IPR025870">
    <property type="entry name" value="Glyoxalase-like_dom"/>
</dbReference>
<dbReference type="InterPro" id="IPR029068">
    <property type="entry name" value="Glyas_Bleomycin-R_OHBP_Dase"/>
</dbReference>
<evidence type="ECO:0000259" key="1">
    <source>
        <dbReference type="Pfam" id="PF13468"/>
    </source>
</evidence>
<dbReference type="Gene3D" id="3.10.180.10">
    <property type="entry name" value="2,3-Dihydroxybiphenyl 1,2-Dioxygenase, domain 1"/>
    <property type="match status" value="1"/>
</dbReference>
<accession>A0AA42CQ53</accession>
<dbReference type="EMBL" id="JAMOIM010000021">
    <property type="protein sequence ID" value="MCW6511102.1"/>
    <property type="molecule type" value="Genomic_DNA"/>
</dbReference>
<name>A0AA42CQ53_9HYPH</name>
<evidence type="ECO:0000313" key="3">
    <source>
        <dbReference type="Proteomes" id="UP001165667"/>
    </source>
</evidence>
<keyword evidence="3" id="KW-1185">Reference proteome</keyword>